<proteinExistence type="predicted"/>
<evidence type="ECO:0000313" key="2">
    <source>
        <dbReference type="EMBL" id="KAJ3978890.1"/>
    </source>
</evidence>
<protein>
    <submittedName>
        <fullName evidence="2">Uncharacterized protein</fullName>
    </submittedName>
</protein>
<feature type="compositionally biased region" description="Polar residues" evidence="1">
    <location>
        <begin position="77"/>
        <end position="86"/>
    </location>
</feature>
<organism evidence="2 3">
    <name type="scientific">Lentinula detonsa</name>
    <dbReference type="NCBI Taxonomy" id="2804962"/>
    <lineage>
        <taxon>Eukaryota</taxon>
        <taxon>Fungi</taxon>
        <taxon>Dikarya</taxon>
        <taxon>Basidiomycota</taxon>
        <taxon>Agaricomycotina</taxon>
        <taxon>Agaricomycetes</taxon>
        <taxon>Agaricomycetidae</taxon>
        <taxon>Agaricales</taxon>
        <taxon>Marasmiineae</taxon>
        <taxon>Omphalotaceae</taxon>
        <taxon>Lentinula</taxon>
    </lineage>
</organism>
<name>A0AA38PPG7_9AGAR</name>
<dbReference type="Proteomes" id="UP001163850">
    <property type="component" value="Unassembled WGS sequence"/>
</dbReference>
<comment type="caution">
    <text evidence="2">The sequence shown here is derived from an EMBL/GenBank/DDBJ whole genome shotgun (WGS) entry which is preliminary data.</text>
</comment>
<evidence type="ECO:0000256" key="1">
    <source>
        <dbReference type="SAM" id="MobiDB-lite"/>
    </source>
</evidence>
<feature type="compositionally biased region" description="Polar residues" evidence="1">
    <location>
        <begin position="42"/>
        <end position="51"/>
    </location>
</feature>
<feature type="compositionally biased region" description="Polar residues" evidence="1">
    <location>
        <begin position="1"/>
        <end position="12"/>
    </location>
</feature>
<feature type="region of interest" description="Disordered" evidence="1">
    <location>
        <begin position="73"/>
        <end position="92"/>
    </location>
</feature>
<feature type="region of interest" description="Disordered" evidence="1">
    <location>
        <begin position="103"/>
        <end position="127"/>
    </location>
</feature>
<dbReference type="EMBL" id="MU802630">
    <property type="protein sequence ID" value="KAJ3978890.1"/>
    <property type="molecule type" value="Genomic_DNA"/>
</dbReference>
<sequence>MTLQSPTSSKCSKLSDMGGLKDGWKSNVDQKKSQMLPHKASHSSLASSDTGTVDIEFEHGEFDQDVSAETLEVQRAGKSQHQQQLKSESKHVVDVKLEAADANSIVKEERETGKPAQPPKAVLPRRE</sequence>
<reference evidence="2" key="1">
    <citation type="submission" date="2022-08" db="EMBL/GenBank/DDBJ databases">
        <authorList>
            <consortium name="DOE Joint Genome Institute"/>
            <person name="Min B."/>
            <person name="Riley R."/>
            <person name="Sierra-Patev S."/>
            <person name="Naranjo-Ortiz M."/>
            <person name="Looney B."/>
            <person name="Konkel Z."/>
            <person name="Slot J.C."/>
            <person name="Sakamoto Y."/>
            <person name="Steenwyk J.L."/>
            <person name="Rokas A."/>
            <person name="Carro J."/>
            <person name="Camarero S."/>
            <person name="Ferreira P."/>
            <person name="Molpeceres G."/>
            <person name="Ruiz-Duenas F.J."/>
            <person name="Serrano A."/>
            <person name="Henrissat B."/>
            <person name="Drula E."/>
            <person name="Hughes K.W."/>
            <person name="Mata J.L."/>
            <person name="Ishikawa N.K."/>
            <person name="Vargas-Isla R."/>
            <person name="Ushijima S."/>
            <person name="Smith C.A."/>
            <person name="Ahrendt S."/>
            <person name="Andreopoulos W."/>
            <person name="He G."/>
            <person name="Labutti K."/>
            <person name="Lipzen A."/>
            <person name="Ng V."/>
            <person name="Sandor L."/>
            <person name="Barry K."/>
            <person name="Martinez A.T."/>
            <person name="Xiao Y."/>
            <person name="Gibbons J.G."/>
            <person name="Terashima K."/>
            <person name="Hibbett D.S."/>
            <person name="Grigoriev I.V."/>
        </authorList>
    </citation>
    <scope>NUCLEOTIDE SEQUENCE</scope>
    <source>
        <strain evidence="2">TFB7829</strain>
    </source>
</reference>
<dbReference type="AlphaFoldDB" id="A0AA38PPG7"/>
<feature type="region of interest" description="Disordered" evidence="1">
    <location>
        <begin position="1"/>
        <end position="61"/>
    </location>
</feature>
<feature type="compositionally biased region" description="Basic and acidic residues" evidence="1">
    <location>
        <begin position="22"/>
        <end position="32"/>
    </location>
</feature>
<accession>A0AA38PPG7</accession>
<evidence type="ECO:0000313" key="3">
    <source>
        <dbReference type="Proteomes" id="UP001163850"/>
    </source>
</evidence>
<gene>
    <name evidence="2" type="ORF">F5890DRAFT_1559511</name>
</gene>